<evidence type="ECO:0000313" key="1">
    <source>
        <dbReference type="EMBL" id="MED6255592.1"/>
    </source>
</evidence>
<gene>
    <name evidence="1" type="ORF">ATANTOWER_011751</name>
</gene>
<feature type="non-terminal residue" evidence="1">
    <location>
        <position position="148"/>
    </location>
</feature>
<dbReference type="Proteomes" id="UP001345963">
    <property type="component" value="Unassembled WGS sequence"/>
</dbReference>
<proteinExistence type="predicted"/>
<dbReference type="EMBL" id="JAHUTI010071374">
    <property type="protein sequence ID" value="MED6255592.1"/>
    <property type="molecule type" value="Genomic_DNA"/>
</dbReference>
<reference evidence="1 2" key="1">
    <citation type="submission" date="2021-07" db="EMBL/GenBank/DDBJ databases">
        <authorList>
            <person name="Palmer J.M."/>
        </authorList>
    </citation>
    <scope>NUCLEOTIDE SEQUENCE [LARGE SCALE GENOMIC DNA]</scope>
    <source>
        <strain evidence="1 2">AT_MEX2019</strain>
        <tissue evidence="1">Muscle</tissue>
    </source>
</reference>
<organism evidence="1 2">
    <name type="scientific">Ataeniobius toweri</name>
    <dbReference type="NCBI Taxonomy" id="208326"/>
    <lineage>
        <taxon>Eukaryota</taxon>
        <taxon>Metazoa</taxon>
        <taxon>Chordata</taxon>
        <taxon>Craniata</taxon>
        <taxon>Vertebrata</taxon>
        <taxon>Euteleostomi</taxon>
        <taxon>Actinopterygii</taxon>
        <taxon>Neopterygii</taxon>
        <taxon>Teleostei</taxon>
        <taxon>Neoteleostei</taxon>
        <taxon>Acanthomorphata</taxon>
        <taxon>Ovalentaria</taxon>
        <taxon>Atherinomorphae</taxon>
        <taxon>Cyprinodontiformes</taxon>
        <taxon>Goodeidae</taxon>
        <taxon>Ataeniobius</taxon>
    </lineage>
</organism>
<name>A0ABU7BYP2_9TELE</name>
<protein>
    <submittedName>
        <fullName evidence="1">Uncharacterized protein</fullName>
    </submittedName>
</protein>
<feature type="non-terminal residue" evidence="1">
    <location>
        <position position="1"/>
    </location>
</feature>
<sequence>LMEKLNSTTVEHQVLTADTVQQLEDLKIKMIELEKFDTMGVIKGRKVNKRLKSALETCRSGVNATVAPTPPPYGTCQRGPLRNVTGPGVNTQGEFSGNYAYGAWGRDPKPEARKESWYWVVPLTSSQFANYVRFYSSLSALIIGVSNP</sequence>
<evidence type="ECO:0000313" key="2">
    <source>
        <dbReference type="Proteomes" id="UP001345963"/>
    </source>
</evidence>
<keyword evidence="2" id="KW-1185">Reference proteome</keyword>
<comment type="caution">
    <text evidence="1">The sequence shown here is derived from an EMBL/GenBank/DDBJ whole genome shotgun (WGS) entry which is preliminary data.</text>
</comment>
<accession>A0ABU7BYP2</accession>